<dbReference type="PROSITE" id="PS00463">
    <property type="entry name" value="ZN2_CY6_FUNGAL_1"/>
    <property type="match status" value="1"/>
</dbReference>
<dbReference type="SMART" id="SM00066">
    <property type="entry name" value="GAL4"/>
    <property type="match status" value="1"/>
</dbReference>
<keyword evidence="5" id="KW-1185">Reference proteome</keyword>
<feature type="domain" description="Zn(2)-C6 fungal-type" evidence="3">
    <location>
        <begin position="4"/>
        <end position="34"/>
    </location>
</feature>
<dbReference type="InterPro" id="IPR021858">
    <property type="entry name" value="Fun_TF"/>
</dbReference>
<name>A0A6A6TUZ6_9PEZI</name>
<dbReference type="Pfam" id="PF00172">
    <property type="entry name" value="Zn_clus"/>
    <property type="match status" value="1"/>
</dbReference>
<dbReference type="CDD" id="cd00067">
    <property type="entry name" value="GAL4"/>
    <property type="match status" value="1"/>
</dbReference>
<dbReference type="PANTHER" id="PTHR37534">
    <property type="entry name" value="TRANSCRIPTIONAL ACTIVATOR PROTEIN UGA3"/>
    <property type="match status" value="1"/>
</dbReference>
<dbReference type="AlphaFoldDB" id="A0A6A6TUZ6"/>
<comment type="subcellular location">
    <subcellularLocation>
        <location evidence="1">Nucleus</location>
    </subcellularLocation>
</comment>
<protein>
    <recommendedName>
        <fullName evidence="3">Zn(2)-C6 fungal-type domain-containing protein</fullName>
    </recommendedName>
</protein>
<dbReference type="InterPro" id="IPR036864">
    <property type="entry name" value="Zn2-C6_fun-type_DNA-bd_sf"/>
</dbReference>
<evidence type="ECO:0000259" key="3">
    <source>
        <dbReference type="PROSITE" id="PS50048"/>
    </source>
</evidence>
<dbReference type="GO" id="GO:0005634">
    <property type="term" value="C:nucleus"/>
    <property type="evidence" value="ECO:0007669"/>
    <property type="project" value="UniProtKB-SubCell"/>
</dbReference>
<dbReference type="PANTHER" id="PTHR37534:SF39">
    <property type="entry name" value="TRANSCRIPTION FACTOR DOMAIN-CONTAINING PROTEIN"/>
    <property type="match status" value="1"/>
</dbReference>
<dbReference type="InterPro" id="IPR001138">
    <property type="entry name" value="Zn2Cys6_DnaBD"/>
</dbReference>
<dbReference type="GO" id="GO:0000981">
    <property type="term" value="F:DNA-binding transcription factor activity, RNA polymerase II-specific"/>
    <property type="evidence" value="ECO:0007669"/>
    <property type="project" value="InterPro"/>
</dbReference>
<accession>A0A6A6TUZ6</accession>
<keyword evidence="2" id="KW-0539">Nucleus</keyword>
<reference evidence="4" key="1">
    <citation type="journal article" date="2020" name="Stud. Mycol.">
        <title>101 Dothideomycetes genomes: a test case for predicting lifestyles and emergence of pathogens.</title>
        <authorList>
            <person name="Haridas S."/>
            <person name="Albert R."/>
            <person name="Binder M."/>
            <person name="Bloem J."/>
            <person name="Labutti K."/>
            <person name="Salamov A."/>
            <person name="Andreopoulos B."/>
            <person name="Baker S."/>
            <person name="Barry K."/>
            <person name="Bills G."/>
            <person name="Bluhm B."/>
            <person name="Cannon C."/>
            <person name="Castanera R."/>
            <person name="Culley D."/>
            <person name="Daum C."/>
            <person name="Ezra D."/>
            <person name="Gonzalez J."/>
            <person name="Henrissat B."/>
            <person name="Kuo A."/>
            <person name="Liang C."/>
            <person name="Lipzen A."/>
            <person name="Lutzoni F."/>
            <person name="Magnuson J."/>
            <person name="Mondo S."/>
            <person name="Nolan M."/>
            <person name="Ohm R."/>
            <person name="Pangilinan J."/>
            <person name="Park H.-J."/>
            <person name="Ramirez L."/>
            <person name="Alfaro M."/>
            <person name="Sun H."/>
            <person name="Tritt A."/>
            <person name="Yoshinaga Y."/>
            <person name="Zwiers L.-H."/>
            <person name="Turgeon B."/>
            <person name="Goodwin S."/>
            <person name="Spatafora J."/>
            <person name="Crous P."/>
            <person name="Grigoriev I."/>
        </authorList>
    </citation>
    <scope>NUCLEOTIDE SEQUENCE</scope>
    <source>
        <strain evidence="4">CBS 115976</strain>
    </source>
</reference>
<dbReference type="GO" id="GO:0000976">
    <property type="term" value="F:transcription cis-regulatory region binding"/>
    <property type="evidence" value="ECO:0007669"/>
    <property type="project" value="TreeGrafter"/>
</dbReference>
<gene>
    <name evidence="4" type="ORF">BT63DRAFT_108716</name>
</gene>
<dbReference type="GO" id="GO:0045944">
    <property type="term" value="P:positive regulation of transcription by RNA polymerase II"/>
    <property type="evidence" value="ECO:0007669"/>
    <property type="project" value="TreeGrafter"/>
</dbReference>
<dbReference type="Pfam" id="PF11951">
    <property type="entry name" value="Fungal_trans_2"/>
    <property type="match status" value="1"/>
</dbReference>
<dbReference type="EMBL" id="MU004244">
    <property type="protein sequence ID" value="KAF2663652.1"/>
    <property type="molecule type" value="Genomic_DNA"/>
</dbReference>
<dbReference type="SUPFAM" id="SSF57701">
    <property type="entry name" value="Zn2/Cys6 DNA-binding domain"/>
    <property type="match status" value="1"/>
</dbReference>
<evidence type="ECO:0000313" key="4">
    <source>
        <dbReference type="EMBL" id="KAF2663652.1"/>
    </source>
</evidence>
<evidence type="ECO:0000256" key="1">
    <source>
        <dbReference type="ARBA" id="ARBA00004123"/>
    </source>
</evidence>
<evidence type="ECO:0000313" key="5">
    <source>
        <dbReference type="Proteomes" id="UP000799302"/>
    </source>
</evidence>
<sequence length="506" mass="56425">MGKACWTCKSRKVRCDFKTPTCSNCVKVGKACQYGIQLSWPQAGDARRSIVLHEKQHDTFTSSRRKSGVHFLRVRSSDIQLYLKLVSNAPNSEDYYKVLKWATRNTLRNPKSVPQSMSWIPSGTDGFNSTLVSHYERSIAATLTLLDDEKFKGLLISMSFTDNSLSSVAVRQALYALTAINLYGFETASIFRRKATQALLDSIETPLSARDQLQHIAAGLLLGLFEMYESSGISYNWAVYICSAKQAGNQVFSPDRAYEGDARIILDWLFYHDTLSRFSALHWARSTPGMRECVSDAQVKQAVRLSGDSSKIISSAGCSAAVLEAIAGISELAQPKAHGSGLSSFERLMKIDQLERKLQFVKQYVSVDESSEAFPIENAATKIAELYRLAGLIYLNGACRNHAFVSPRAQCDIEAGFNILADLDTCERAFPLLIIGCEARSDEERLLILDILRRTRESRKIGNFALTQQIIEASWAQDDLDPEKALNYVEKFDAIMNTYGNLPCFA</sequence>
<dbReference type="OrthoDB" id="5130013at2759"/>
<organism evidence="4 5">
    <name type="scientific">Microthyrium microscopicum</name>
    <dbReference type="NCBI Taxonomy" id="703497"/>
    <lineage>
        <taxon>Eukaryota</taxon>
        <taxon>Fungi</taxon>
        <taxon>Dikarya</taxon>
        <taxon>Ascomycota</taxon>
        <taxon>Pezizomycotina</taxon>
        <taxon>Dothideomycetes</taxon>
        <taxon>Dothideomycetes incertae sedis</taxon>
        <taxon>Microthyriales</taxon>
        <taxon>Microthyriaceae</taxon>
        <taxon>Microthyrium</taxon>
    </lineage>
</organism>
<dbReference type="Gene3D" id="4.10.240.10">
    <property type="entry name" value="Zn(2)-C6 fungal-type DNA-binding domain"/>
    <property type="match status" value="1"/>
</dbReference>
<evidence type="ECO:0000256" key="2">
    <source>
        <dbReference type="ARBA" id="ARBA00023242"/>
    </source>
</evidence>
<proteinExistence type="predicted"/>
<dbReference type="GO" id="GO:0008270">
    <property type="term" value="F:zinc ion binding"/>
    <property type="evidence" value="ECO:0007669"/>
    <property type="project" value="InterPro"/>
</dbReference>
<dbReference type="Proteomes" id="UP000799302">
    <property type="component" value="Unassembled WGS sequence"/>
</dbReference>
<dbReference type="PROSITE" id="PS50048">
    <property type="entry name" value="ZN2_CY6_FUNGAL_2"/>
    <property type="match status" value="1"/>
</dbReference>